<dbReference type="FunFam" id="1.10.287.130:FF:000045">
    <property type="entry name" value="Two-component system sensor histidine kinase/response regulator"/>
    <property type="match status" value="1"/>
</dbReference>
<reference evidence="12 13" key="1">
    <citation type="submission" date="2012-01" db="EMBL/GenBank/DDBJ databases">
        <title>The Genome Sequence of Odoribacter laneus YIT 12061.</title>
        <authorList>
            <consortium name="The Broad Institute Genome Sequencing Platform"/>
            <person name="Earl A."/>
            <person name="Ward D."/>
            <person name="Feldgarden M."/>
            <person name="Gevers D."/>
            <person name="Morotomi M."/>
            <person name="Young S.K."/>
            <person name="Zeng Q."/>
            <person name="Gargeya S."/>
            <person name="Fitzgerald M."/>
            <person name="Haas B."/>
            <person name="Abouelleil A."/>
            <person name="Alvarado L."/>
            <person name="Arachchi H.M."/>
            <person name="Berlin A."/>
            <person name="Chapman S.B."/>
            <person name="Gearin G."/>
            <person name="Goldberg J."/>
            <person name="Griggs A."/>
            <person name="Gujja S."/>
            <person name="Hansen M."/>
            <person name="Heiman D."/>
            <person name="Howarth C."/>
            <person name="Larimer J."/>
            <person name="Lui A."/>
            <person name="MacDonald P.J.P."/>
            <person name="McCowen C."/>
            <person name="Montmayeur A."/>
            <person name="Murphy C."/>
            <person name="Neiman D."/>
            <person name="Pearson M."/>
            <person name="Priest M."/>
            <person name="Roberts A."/>
            <person name="Saif S."/>
            <person name="Shea T."/>
            <person name="Sisk P."/>
            <person name="Stolte C."/>
            <person name="Sykes S."/>
            <person name="Wortman J."/>
            <person name="Nusbaum C."/>
            <person name="Birren B."/>
        </authorList>
    </citation>
    <scope>NUCLEOTIDE SEQUENCE [LARGE SCALE GENOMIC DNA]</scope>
    <source>
        <strain evidence="12 13">YIT 12061</strain>
    </source>
</reference>
<dbReference type="Pfam" id="PF00512">
    <property type="entry name" value="HisKA"/>
    <property type="match status" value="1"/>
</dbReference>
<dbReference type="InterPro" id="IPR018062">
    <property type="entry name" value="HTH_AraC-typ_CS"/>
</dbReference>
<dbReference type="eggNOG" id="COG3292">
    <property type="taxonomic scope" value="Bacteria"/>
</dbReference>
<accession>H1DFX0</accession>
<dbReference type="PROSITE" id="PS01124">
    <property type="entry name" value="HTH_ARAC_FAMILY_2"/>
    <property type="match status" value="1"/>
</dbReference>
<dbReference type="CDD" id="cd17574">
    <property type="entry name" value="REC_OmpR"/>
    <property type="match status" value="1"/>
</dbReference>
<feature type="modified residue" description="4-aspartylphosphate" evidence="7">
    <location>
        <position position="1147"/>
    </location>
</feature>
<dbReference type="PROSITE" id="PS50110">
    <property type="entry name" value="RESPONSE_REGULATORY"/>
    <property type="match status" value="1"/>
</dbReference>
<dbReference type="Pfam" id="PF02518">
    <property type="entry name" value="HATPase_c"/>
    <property type="match status" value="1"/>
</dbReference>
<dbReference type="SMART" id="SM00342">
    <property type="entry name" value="HTH_ARAC"/>
    <property type="match status" value="1"/>
</dbReference>
<evidence type="ECO:0000259" key="11">
    <source>
        <dbReference type="PROSITE" id="PS50110"/>
    </source>
</evidence>
<dbReference type="FunFam" id="2.130.10.10:FF:000891">
    <property type="entry name" value="Two-component system sensor histidine kinase/response regulator, hybrid (One-component system)"/>
    <property type="match status" value="1"/>
</dbReference>
<dbReference type="Gene3D" id="2.60.40.10">
    <property type="entry name" value="Immunoglobulins"/>
    <property type="match status" value="1"/>
</dbReference>
<keyword evidence="13" id="KW-1185">Reference proteome</keyword>
<dbReference type="InterPro" id="IPR011006">
    <property type="entry name" value="CheY-like_superfamily"/>
</dbReference>
<sequence>MNKGLKSSLCVCAKIIAGCYFMCIGSVSEAWGMPGDKRYYLRNLSIKEGLSQNTVNTVLQDRQGFMWFGTKDGLNRFDGLSLKVFRREFGNPRSIGNNIITTLYEGKDGNLWVGTDAGLYIYRPEKEEFDRFAVSTGEGVQIEETVTMIGNDSVGQIWMAVERQGIFRYDPGKKELRNYPLNRKKNHQANVQCFAFDGKGRMWIGFFGEGLWYSEDGLETLVPFQTPRGEKVFAEDIVSRILPGPYNCLYVASAKGGLREVNLTSGKVRDLLVSDENRQNLWVRDICLYSDAEIWVGSESGVFIYNIRTDHYTHLITSGEDPYALSDNAVYSFCKDKEGGIWIGTYFGGVDYYPVPYTYFEKYYPLHHSNSLHGRRVREFCPAPDGSVWIGTEDGGLNRFDPVTKKFYFFEPSREFRNVHALCMDGEFLWIGTFSKGLKVLNTKTGKIRSYSRGVAPNSLNDNSVFSIFKTSAGDIWLGTLFGLLQYDREKDCFIRIPELEGKFIHDIKEDAQGNMWLATYANGAWKFDVKNKKWVNFLQDDRDTSSLPYNKVLSIYEDTHRQVWLTTQGGGFCRYCPETENFVRYTMREGLPNDVVYQIVEDKEGYFWLTTNKGLLRFDREKGEFKSFTIANGLLCNQFNYRSSLKTPDGKIYLGSIEGFIVFDPQNFQENKYIPPVAVTDFWLFNNRVEVGEENSPLKKSIIISDTLVLKSNQNSFSFRIAALSYQAPEMNQLMYRLDGFDSDWQPSDRGPLITYSNLKHGDYIFRVKASNSDGVWNEQERILYVSVLPPFYLSGWAYSLYVLLGIASILYTLFYFRRRNARHYRLQAEKFEREKEREIYRAKIDFFTNVAHEIRTPLTLIKGPLENILMKKEIQPEVEEDLNIMNRNTERLLNLTNQLLDFRKTEVKGFRLNFVERNISALIRETGLRFLPLAKQKEIEFSMDIPEGEFMAHVDQEAFTKILSNLFSNAVKYGDTRITVKLDTGQADGFAIEVANDGVIVPPEVRTEIFKPFVQYQDQEIKEVTGGSGIGLALARSLAELHQGSLKMTEETDRNCFVLLLPITQKGVIRLKPEVQEQHNRELDIRENKAINKNKPIALIVEDDPDMLVFLERQLSVYYNVIKAIDGKKALEILDSTYVNIVVSDVVMPCMDGFELCHRLKSDVNYSHIPVVLLTAKTNMQSKIEGLEMGADAYIEKPFSVEFLYATLANLLQNREKLRETYARSPLVASNTMALSKADEEFLKKLHEIIRANLHNPDFGMDDVADALYMSRSSFYRKIRGLSDLTPNDYLRLERLKKAAELLQEGKYPVSEICYLVGFNTPSYFTKCFLKQFGVLPKDFAGK</sequence>
<dbReference type="GO" id="GO:0003700">
    <property type="term" value="F:DNA-binding transcription factor activity"/>
    <property type="evidence" value="ECO:0007669"/>
    <property type="project" value="InterPro"/>
</dbReference>
<proteinExistence type="predicted"/>
<dbReference type="CDD" id="cd00082">
    <property type="entry name" value="HisKA"/>
    <property type="match status" value="1"/>
</dbReference>
<dbReference type="STRING" id="742817.HMPREF9449_01156"/>
<organism evidence="12 13">
    <name type="scientific">Odoribacter laneus YIT 12061</name>
    <dbReference type="NCBI Taxonomy" id="742817"/>
    <lineage>
        <taxon>Bacteria</taxon>
        <taxon>Pseudomonadati</taxon>
        <taxon>Bacteroidota</taxon>
        <taxon>Bacteroidia</taxon>
        <taxon>Bacteroidales</taxon>
        <taxon>Odoribacteraceae</taxon>
        <taxon>Odoribacter</taxon>
    </lineage>
</organism>
<dbReference type="PATRIC" id="fig|742817.3.peg.1226"/>
<dbReference type="InterPro" id="IPR011110">
    <property type="entry name" value="Reg_prop"/>
</dbReference>
<dbReference type="Gene3D" id="1.10.287.130">
    <property type="match status" value="1"/>
</dbReference>
<dbReference type="PROSITE" id="PS50109">
    <property type="entry name" value="HIS_KIN"/>
    <property type="match status" value="1"/>
</dbReference>
<protein>
    <recommendedName>
        <fullName evidence="2">histidine kinase</fullName>
        <ecNumber evidence="2">2.7.13.3</ecNumber>
    </recommendedName>
</protein>
<dbReference type="InterPro" id="IPR011123">
    <property type="entry name" value="Y_Y_Y"/>
</dbReference>
<evidence type="ECO:0000256" key="7">
    <source>
        <dbReference type="PROSITE-ProRule" id="PRU00169"/>
    </source>
</evidence>
<keyword evidence="3 7" id="KW-0597">Phosphoprotein</keyword>
<keyword evidence="8" id="KW-1133">Transmembrane helix</keyword>
<feature type="transmembrane region" description="Helical" evidence="8">
    <location>
        <begin position="798"/>
        <end position="818"/>
    </location>
</feature>
<dbReference type="InterPro" id="IPR015943">
    <property type="entry name" value="WD40/YVTN_repeat-like_dom_sf"/>
</dbReference>
<comment type="caution">
    <text evidence="12">The sequence shown here is derived from an EMBL/GenBank/DDBJ whole genome shotgun (WGS) entry which is preliminary data.</text>
</comment>
<feature type="domain" description="Histidine kinase" evidence="10">
    <location>
        <begin position="851"/>
        <end position="1067"/>
    </location>
</feature>
<gene>
    <name evidence="12" type="ORF">HMPREF9449_01156</name>
</gene>
<dbReference type="FunFam" id="2.60.40.10:FF:000791">
    <property type="entry name" value="Two-component system sensor histidine kinase/response regulator"/>
    <property type="match status" value="1"/>
</dbReference>
<evidence type="ECO:0000256" key="3">
    <source>
        <dbReference type="ARBA" id="ARBA00022553"/>
    </source>
</evidence>
<dbReference type="InterPro" id="IPR004358">
    <property type="entry name" value="Sig_transdc_His_kin-like_C"/>
</dbReference>
<keyword evidence="6" id="KW-0804">Transcription</keyword>
<evidence type="ECO:0000313" key="12">
    <source>
        <dbReference type="EMBL" id="EHP48793.1"/>
    </source>
</evidence>
<keyword evidence="8" id="KW-0472">Membrane</keyword>
<dbReference type="InterPro" id="IPR005467">
    <property type="entry name" value="His_kinase_dom"/>
</dbReference>
<dbReference type="Pfam" id="PF12833">
    <property type="entry name" value="HTH_18"/>
    <property type="match status" value="1"/>
</dbReference>
<name>H1DFX0_9BACT</name>
<evidence type="ECO:0000256" key="1">
    <source>
        <dbReference type="ARBA" id="ARBA00000085"/>
    </source>
</evidence>
<dbReference type="InterPro" id="IPR013783">
    <property type="entry name" value="Ig-like_fold"/>
</dbReference>
<dbReference type="SMART" id="SM00448">
    <property type="entry name" value="REC"/>
    <property type="match status" value="1"/>
</dbReference>
<dbReference type="SUPFAM" id="SSF55874">
    <property type="entry name" value="ATPase domain of HSP90 chaperone/DNA topoisomerase II/histidine kinase"/>
    <property type="match status" value="1"/>
</dbReference>
<dbReference type="eggNOG" id="COG5002">
    <property type="taxonomic scope" value="Bacteria"/>
</dbReference>
<dbReference type="FunFam" id="1.10.10.60:FF:000284">
    <property type="entry name" value="Two-component system sensor histidine kinase/response regulator"/>
    <property type="match status" value="1"/>
</dbReference>
<dbReference type="SMART" id="SM00388">
    <property type="entry name" value="HisKA"/>
    <property type="match status" value="1"/>
</dbReference>
<dbReference type="InterPro" id="IPR018060">
    <property type="entry name" value="HTH_AraC"/>
</dbReference>
<dbReference type="EMBL" id="ADMC01000017">
    <property type="protein sequence ID" value="EHP48793.1"/>
    <property type="molecule type" value="Genomic_DNA"/>
</dbReference>
<dbReference type="GO" id="GO:0000155">
    <property type="term" value="F:phosphorelay sensor kinase activity"/>
    <property type="evidence" value="ECO:0007669"/>
    <property type="project" value="InterPro"/>
</dbReference>
<dbReference type="FunFam" id="2.130.10.10:FF:000895">
    <property type="entry name" value="Two-component system sensor histidine kinase/response regulator"/>
    <property type="match status" value="1"/>
</dbReference>
<dbReference type="Proteomes" id="UP000004892">
    <property type="component" value="Unassembled WGS sequence"/>
</dbReference>
<dbReference type="EC" id="2.7.13.3" evidence="2"/>
<feature type="domain" description="HTH araC/xylS-type" evidence="9">
    <location>
        <begin position="1246"/>
        <end position="1345"/>
    </location>
</feature>
<dbReference type="InterPro" id="IPR003661">
    <property type="entry name" value="HisK_dim/P_dom"/>
</dbReference>
<dbReference type="PANTHER" id="PTHR43547">
    <property type="entry name" value="TWO-COMPONENT HISTIDINE KINASE"/>
    <property type="match status" value="1"/>
</dbReference>
<comment type="catalytic activity">
    <reaction evidence="1">
        <text>ATP + protein L-histidine = ADP + protein N-phospho-L-histidine.</text>
        <dbReference type="EC" id="2.7.13.3"/>
    </reaction>
</comment>
<feature type="domain" description="Response regulatory" evidence="11">
    <location>
        <begin position="1099"/>
        <end position="1214"/>
    </location>
</feature>
<keyword evidence="8" id="KW-0812">Transmembrane</keyword>
<evidence type="ECO:0000259" key="10">
    <source>
        <dbReference type="PROSITE" id="PS50109"/>
    </source>
</evidence>
<dbReference type="InterPro" id="IPR009057">
    <property type="entry name" value="Homeodomain-like_sf"/>
</dbReference>
<evidence type="ECO:0000256" key="2">
    <source>
        <dbReference type="ARBA" id="ARBA00012438"/>
    </source>
</evidence>
<dbReference type="PANTHER" id="PTHR43547:SF2">
    <property type="entry name" value="HYBRID SIGNAL TRANSDUCTION HISTIDINE KINASE C"/>
    <property type="match status" value="1"/>
</dbReference>
<dbReference type="Pfam" id="PF00072">
    <property type="entry name" value="Response_reg"/>
    <property type="match status" value="1"/>
</dbReference>
<evidence type="ECO:0000256" key="5">
    <source>
        <dbReference type="ARBA" id="ARBA00023125"/>
    </source>
</evidence>
<dbReference type="SMART" id="SM00387">
    <property type="entry name" value="HATPase_c"/>
    <property type="match status" value="1"/>
</dbReference>
<dbReference type="SUPFAM" id="SSF46689">
    <property type="entry name" value="Homeodomain-like"/>
    <property type="match status" value="1"/>
</dbReference>
<dbReference type="eggNOG" id="COG0745">
    <property type="taxonomic scope" value="Bacteria"/>
</dbReference>
<dbReference type="SUPFAM" id="SSF47384">
    <property type="entry name" value="Homodimeric domain of signal transducing histidine kinase"/>
    <property type="match status" value="1"/>
</dbReference>
<evidence type="ECO:0000256" key="4">
    <source>
        <dbReference type="ARBA" id="ARBA00023015"/>
    </source>
</evidence>
<dbReference type="Pfam" id="PF07495">
    <property type="entry name" value="Y_Y_Y"/>
    <property type="match status" value="1"/>
</dbReference>
<dbReference type="InterPro" id="IPR001789">
    <property type="entry name" value="Sig_transdc_resp-reg_receiver"/>
</dbReference>
<evidence type="ECO:0000259" key="9">
    <source>
        <dbReference type="PROSITE" id="PS01124"/>
    </source>
</evidence>
<dbReference type="Gene3D" id="3.40.50.2300">
    <property type="match status" value="1"/>
</dbReference>
<dbReference type="GO" id="GO:0043565">
    <property type="term" value="F:sequence-specific DNA binding"/>
    <property type="evidence" value="ECO:0007669"/>
    <property type="project" value="InterPro"/>
</dbReference>
<dbReference type="PROSITE" id="PS00041">
    <property type="entry name" value="HTH_ARAC_FAMILY_1"/>
    <property type="match status" value="1"/>
</dbReference>
<dbReference type="InterPro" id="IPR036097">
    <property type="entry name" value="HisK_dim/P_sf"/>
</dbReference>
<dbReference type="PRINTS" id="PR00344">
    <property type="entry name" value="BCTRLSENSOR"/>
</dbReference>
<dbReference type="InterPro" id="IPR003594">
    <property type="entry name" value="HATPase_dom"/>
</dbReference>
<dbReference type="Gene3D" id="2.130.10.10">
    <property type="entry name" value="YVTN repeat-like/Quinoprotein amine dehydrogenase"/>
    <property type="match status" value="2"/>
</dbReference>
<evidence type="ECO:0000313" key="13">
    <source>
        <dbReference type="Proteomes" id="UP000004892"/>
    </source>
</evidence>
<dbReference type="SUPFAM" id="SSF63829">
    <property type="entry name" value="Calcium-dependent phosphotriesterase"/>
    <property type="match status" value="3"/>
</dbReference>
<evidence type="ECO:0000256" key="8">
    <source>
        <dbReference type="SAM" id="Phobius"/>
    </source>
</evidence>
<keyword evidence="5" id="KW-0238">DNA-binding</keyword>
<dbReference type="Pfam" id="PF07494">
    <property type="entry name" value="Reg_prop"/>
    <property type="match status" value="6"/>
</dbReference>
<evidence type="ECO:0000256" key="6">
    <source>
        <dbReference type="ARBA" id="ARBA00023163"/>
    </source>
</evidence>
<dbReference type="Gene3D" id="3.30.565.10">
    <property type="entry name" value="Histidine kinase-like ATPase, C-terminal domain"/>
    <property type="match status" value="1"/>
</dbReference>
<keyword evidence="4" id="KW-0805">Transcription regulation</keyword>
<dbReference type="SUPFAM" id="SSF52172">
    <property type="entry name" value="CheY-like"/>
    <property type="match status" value="1"/>
</dbReference>
<dbReference type="InterPro" id="IPR036890">
    <property type="entry name" value="HATPase_C_sf"/>
</dbReference>
<dbReference type="Gene3D" id="1.10.10.60">
    <property type="entry name" value="Homeodomain-like"/>
    <property type="match status" value="1"/>
</dbReference>
<dbReference type="HOGENOM" id="CLU_000445_28_1_10"/>